<dbReference type="SMART" id="SM00332">
    <property type="entry name" value="PP2Cc"/>
    <property type="match status" value="1"/>
</dbReference>
<gene>
    <name evidence="3" type="ORF">Agub_g9634</name>
</gene>
<dbReference type="AlphaFoldDB" id="A0AAD3DXZ6"/>
<dbReference type="PANTHER" id="PTHR47992">
    <property type="entry name" value="PROTEIN PHOSPHATASE"/>
    <property type="match status" value="1"/>
</dbReference>
<dbReference type="Proteomes" id="UP001054857">
    <property type="component" value="Unassembled WGS sequence"/>
</dbReference>
<keyword evidence="4" id="KW-1185">Reference proteome</keyword>
<organism evidence="3 4">
    <name type="scientific">Astrephomene gubernaculifera</name>
    <dbReference type="NCBI Taxonomy" id="47775"/>
    <lineage>
        <taxon>Eukaryota</taxon>
        <taxon>Viridiplantae</taxon>
        <taxon>Chlorophyta</taxon>
        <taxon>core chlorophytes</taxon>
        <taxon>Chlorophyceae</taxon>
        <taxon>CS clade</taxon>
        <taxon>Chlamydomonadales</taxon>
        <taxon>Astrephomenaceae</taxon>
        <taxon>Astrephomene</taxon>
    </lineage>
</organism>
<dbReference type="Pfam" id="PF00481">
    <property type="entry name" value="PP2C"/>
    <property type="match status" value="1"/>
</dbReference>
<evidence type="ECO:0000259" key="2">
    <source>
        <dbReference type="PROSITE" id="PS51746"/>
    </source>
</evidence>
<dbReference type="Gene3D" id="3.60.40.10">
    <property type="entry name" value="PPM-type phosphatase domain"/>
    <property type="match status" value="1"/>
</dbReference>
<dbReference type="InterPro" id="IPR015655">
    <property type="entry name" value="PP2C"/>
</dbReference>
<dbReference type="EMBL" id="BMAR01000020">
    <property type="protein sequence ID" value="GFR47851.1"/>
    <property type="molecule type" value="Genomic_DNA"/>
</dbReference>
<dbReference type="SUPFAM" id="SSF81606">
    <property type="entry name" value="PP2C-like"/>
    <property type="match status" value="1"/>
</dbReference>
<dbReference type="PROSITE" id="PS51746">
    <property type="entry name" value="PPM_2"/>
    <property type="match status" value="1"/>
</dbReference>
<dbReference type="GO" id="GO:0004722">
    <property type="term" value="F:protein serine/threonine phosphatase activity"/>
    <property type="evidence" value="ECO:0007669"/>
    <property type="project" value="InterPro"/>
</dbReference>
<evidence type="ECO:0000256" key="1">
    <source>
        <dbReference type="SAM" id="MobiDB-lite"/>
    </source>
</evidence>
<proteinExistence type="predicted"/>
<sequence>MPSSLMAGSSACALSMQLAPNQLRLALHRRGRGPQSPPCSVVASAQTTVSANGKRTSTRPLPRTQEELQLAAGILGTVRKSIKGSTTMPCDLLLVTSWEESSIEQTIEDETCIEDWIQGAGVSPTSISQGFATSKGPLKPTMQDYFVAVSDSLGALWALSPATWRTSSASSTSSVHSHPHRQHHHHPHLPHHASSAPFCLTAVFDGHGAGDHAARSAQEGVLAAVAGDGELLDYLADSLQQPGVSPGPLAAVTAALRRTFRDMDERICAEAEARKLPHDGTTALLSLQVGPKLFTANAGDCRALLCRDGAATRLSRDHSPDLPTERRRIEAASGRVACVRGTWRVVLPVGDGSSAKVCAVSRGFGDRDFKSPARLISPDPEVSAVQLAPRRDTFLLHASDGLWCCVGDQEAVERVQRVVDKFSVMTSLATRKQHAAAAKAAAQELVQLARDRGSLDDITVIVTLFDWE</sequence>
<dbReference type="InterPro" id="IPR036457">
    <property type="entry name" value="PPM-type-like_dom_sf"/>
</dbReference>
<reference evidence="3 4" key="1">
    <citation type="journal article" date="2021" name="Sci. Rep.">
        <title>Genome sequencing of the multicellular alga Astrephomene provides insights into convergent evolution of germ-soma differentiation.</title>
        <authorList>
            <person name="Yamashita S."/>
            <person name="Yamamoto K."/>
            <person name="Matsuzaki R."/>
            <person name="Suzuki S."/>
            <person name="Yamaguchi H."/>
            <person name="Hirooka S."/>
            <person name="Minakuchi Y."/>
            <person name="Miyagishima S."/>
            <person name="Kawachi M."/>
            <person name="Toyoda A."/>
            <person name="Nozaki H."/>
        </authorList>
    </citation>
    <scope>NUCLEOTIDE SEQUENCE [LARGE SCALE GENOMIC DNA]</scope>
    <source>
        <strain evidence="3 4">NIES-4017</strain>
    </source>
</reference>
<comment type="caution">
    <text evidence="3">The sequence shown here is derived from an EMBL/GenBank/DDBJ whole genome shotgun (WGS) entry which is preliminary data.</text>
</comment>
<evidence type="ECO:0000313" key="3">
    <source>
        <dbReference type="EMBL" id="GFR47851.1"/>
    </source>
</evidence>
<accession>A0AAD3DXZ6</accession>
<feature type="domain" description="PPM-type phosphatase" evidence="2">
    <location>
        <begin position="128"/>
        <end position="465"/>
    </location>
</feature>
<feature type="region of interest" description="Disordered" evidence="1">
    <location>
        <begin position="168"/>
        <end position="192"/>
    </location>
</feature>
<dbReference type="CDD" id="cd00143">
    <property type="entry name" value="PP2Cc"/>
    <property type="match status" value="1"/>
</dbReference>
<name>A0AAD3DXZ6_9CHLO</name>
<feature type="compositionally biased region" description="Basic residues" evidence="1">
    <location>
        <begin position="177"/>
        <end position="191"/>
    </location>
</feature>
<evidence type="ECO:0000313" key="4">
    <source>
        <dbReference type="Proteomes" id="UP001054857"/>
    </source>
</evidence>
<protein>
    <recommendedName>
        <fullName evidence="2">PPM-type phosphatase domain-containing protein</fullName>
    </recommendedName>
</protein>
<dbReference type="InterPro" id="IPR001932">
    <property type="entry name" value="PPM-type_phosphatase-like_dom"/>
</dbReference>